<keyword evidence="2" id="KW-1185">Reference proteome</keyword>
<name>A0A371I1S3_MUCPR</name>
<feature type="non-terminal residue" evidence="1">
    <location>
        <position position="1"/>
    </location>
</feature>
<protein>
    <recommendedName>
        <fullName evidence="3">Copia protein</fullName>
    </recommendedName>
</protein>
<evidence type="ECO:0000313" key="2">
    <source>
        <dbReference type="Proteomes" id="UP000257109"/>
    </source>
</evidence>
<evidence type="ECO:0008006" key="3">
    <source>
        <dbReference type="Google" id="ProtNLM"/>
    </source>
</evidence>
<dbReference type="PANTHER" id="PTHR11439:SF517">
    <property type="entry name" value="CYSTEINE-RICH RLK (RECEPTOR-LIKE PROTEIN KINASE) 8"/>
    <property type="match status" value="1"/>
</dbReference>
<reference evidence="1" key="1">
    <citation type="submission" date="2018-05" db="EMBL/GenBank/DDBJ databases">
        <title>Draft genome of Mucuna pruriens seed.</title>
        <authorList>
            <person name="Nnadi N.E."/>
            <person name="Vos R."/>
            <person name="Hasami M.H."/>
            <person name="Devisetty U.K."/>
            <person name="Aguiy J.C."/>
        </authorList>
    </citation>
    <scope>NUCLEOTIDE SEQUENCE [LARGE SCALE GENOMIC DNA]</scope>
    <source>
        <strain evidence="1">JCA_2017</strain>
    </source>
</reference>
<dbReference type="CDD" id="cd09272">
    <property type="entry name" value="RNase_HI_RT_Ty1"/>
    <property type="match status" value="1"/>
</dbReference>
<dbReference type="OrthoDB" id="1922643at2759"/>
<dbReference type="PANTHER" id="PTHR11439">
    <property type="entry name" value="GAG-POL-RELATED RETROTRANSPOSON"/>
    <property type="match status" value="1"/>
</dbReference>
<proteinExistence type="predicted"/>
<gene>
    <name evidence="1" type="ORF">CR513_06716</name>
</gene>
<comment type="caution">
    <text evidence="1">The sequence shown here is derived from an EMBL/GenBank/DDBJ whole genome shotgun (WGS) entry which is preliminary data.</text>
</comment>
<accession>A0A371I1S3</accession>
<sequence length="511" mass="59625">MEGSLKLSRFDSGEKEDPTLFKSLVGSLRYLTSTRPDIMYAVGVVCRFMEAPTSTHMKAAKRILRYLKGTLDFGLFYSSSNEFKLVEFCDSDFAGDVDDRKSTTGFVFFMGGCAFTWNSKKQVIVTLSTCEAEYVAATSYMCKATWLRRLLKEFNMKQEESTKIHIDNKSAQILAKNPERSKHIDIRYHFIRECIVKKEVKLVHVKTQYQVVNIFTKPLKFEDFRRLRARLVCLNSRDLGRQSSQQLDWKMKHKAIIHTRHNILLVDYCCTHHHMTSEYSMFKNLDKSYSRVKVGNRDFIEVNGSKRTVSMETPTLLQMFITINMKVRNFPLVWNYENIKAYLSSVDDSSLWHKIWHRIRSYTHQRLSIGESKSPFPLNHSSEIFKEAETSIYRSSWIHESGIFKWQWFQGQSTKDTEIVSTNDQKRGENGLTTASASVKPYNKEYMEEKKSTIAFFQKRKRAKRKREKKPKVTKSAVQCQEEEDIAKVSFFRIWGSHPNSSYSKSVACID</sequence>
<organism evidence="1 2">
    <name type="scientific">Mucuna pruriens</name>
    <name type="common">Velvet bean</name>
    <name type="synonym">Dolichos pruriens</name>
    <dbReference type="NCBI Taxonomy" id="157652"/>
    <lineage>
        <taxon>Eukaryota</taxon>
        <taxon>Viridiplantae</taxon>
        <taxon>Streptophyta</taxon>
        <taxon>Embryophyta</taxon>
        <taxon>Tracheophyta</taxon>
        <taxon>Spermatophyta</taxon>
        <taxon>Magnoliopsida</taxon>
        <taxon>eudicotyledons</taxon>
        <taxon>Gunneridae</taxon>
        <taxon>Pentapetalae</taxon>
        <taxon>rosids</taxon>
        <taxon>fabids</taxon>
        <taxon>Fabales</taxon>
        <taxon>Fabaceae</taxon>
        <taxon>Papilionoideae</taxon>
        <taxon>50 kb inversion clade</taxon>
        <taxon>NPAAA clade</taxon>
        <taxon>indigoferoid/millettioid clade</taxon>
        <taxon>Phaseoleae</taxon>
        <taxon>Mucuna</taxon>
    </lineage>
</organism>
<evidence type="ECO:0000313" key="1">
    <source>
        <dbReference type="EMBL" id="RDY08990.1"/>
    </source>
</evidence>
<dbReference type="AlphaFoldDB" id="A0A371I1S3"/>
<dbReference type="Proteomes" id="UP000257109">
    <property type="component" value="Unassembled WGS sequence"/>
</dbReference>
<dbReference type="EMBL" id="QJKJ01001156">
    <property type="protein sequence ID" value="RDY08990.1"/>
    <property type="molecule type" value="Genomic_DNA"/>
</dbReference>